<proteinExistence type="predicted"/>
<organism evidence="1">
    <name type="scientific">Haptolina ericina</name>
    <dbReference type="NCBI Taxonomy" id="156174"/>
    <lineage>
        <taxon>Eukaryota</taxon>
        <taxon>Haptista</taxon>
        <taxon>Haptophyta</taxon>
        <taxon>Prymnesiophyceae</taxon>
        <taxon>Prymnesiales</taxon>
        <taxon>Prymnesiaceae</taxon>
        <taxon>Haptolina</taxon>
    </lineage>
</organism>
<dbReference type="AlphaFoldDB" id="A0A7S3FD32"/>
<gene>
    <name evidence="1" type="ORF">HERI1096_LOCUS32553</name>
</gene>
<evidence type="ECO:0000313" key="1">
    <source>
        <dbReference type="EMBL" id="CAE0139038.1"/>
    </source>
</evidence>
<protein>
    <submittedName>
        <fullName evidence="1">Uncharacterized protein</fullName>
    </submittedName>
</protein>
<dbReference type="EMBL" id="HBHX01058952">
    <property type="protein sequence ID" value="CAE0139038.1"/>
    <property type="molecule type" value="Transcribed_RNA"/>
</dbReference>
<accession>A0A7S3FD32</accession>
<name>A0A7S3FD32_9EUKA</name>
<reference evidence="1" key="1">
    <citation type="submission" date="2021-01" db="EMBL/GenBank/DDBJ databases">
        <authorList>
            <person name="Corre E."/>
            <person name="Pelletier E."/>
            <person name="Niang G."/>
            <person name="Scheremetjew M."/>
            <person name="Finn R."/>
            <person name="Kale V."/>
            <person name="Holt S."/>
            <person name="Cochrane G."/>
            <person name="Meng A."/>
            <person name="Brown T."/>
            <person name="Cohen L."/>
        </authorList>
    </citation>
    <scope>NUCLEOTIDE SEQUENCE</scope>
    <source>
        <strain evidence="1">CCMP281</strain>
    </source>
</reference>
<sequence length="133" mass="13202">MEARVAHLAVVSSVQAAGDAAPTAGVSVLRFGTDRIAADVVATRTVAVHMGSVSSSLPATMRAHATQGGMATIVGCADAVMHVTVWDGAATAHAHVSAAAVMTAADAQGGATISRSNALSSACKDAMPYARSR</sequence>